<evidence type="ECO:0008006" key="4">
    <source>
        <dbReference type="Google" id="ProtNLM"/>
    </source>
</evidence>
<evidence type="ECO:0000313" key="3">
    <source>
        <dbReference type="Proteomes" id="UP000554004"/>
    </source>
</evidence>
<accession>A0A847ET81</accession>
<keyword evidence="1" id="KW-1133">Transmembrane helix</keyword>
<protein>
    <recommendedName>
        <fullName evidence="4">Bacterial Ig-like domain-containing protein</fullName>
    </recommendedName>
</protein>
<reference evidence="2 3" key="1">
    <citation type="journal article" date="2020" name="Biotechnol. Biofuels">
        <title>New insights from the biogas microbiome by comprehensive genome-resolved metagenomics of nearly 1600 species originating from multiple anaerobic digesters.</title>
        <authorList>
            <person name="Campanaro S."/>
            <person name="Treu L."/>
            <person name="Rodriguez-R L.M."/>
            <person name="Kovalovszki A."/>
            <person name="Ziels R.M."/>
            <person name="Maus I."/>
            <person name="Zhu X."/>
            <person name="Kougias P.G."/>
            <person name="Basile A."/>
            <person name="Luo G."/>
            <person name="Schluter A."/>
            <person name="Konstantinidis K.T."/>
            <person name="Angelidaki I."/>
        </authorList>
    </citation>
    <scope>NUCLEOTIDE SEQUENCE [LARGE SCALE GENOMIC DNA]</scope>
    <source>
        <strain evidence="2">AS06rmzACSIP_421</strain>
    </source>
</reference>
<dbReference type="Gene3D" id="2.60.40.10">
    <property type="entry name" value="Immunoglobulins"/>
    <property type="match status" value="1"/>
</dbReference>
<dbReference type="EMBL" id="JAAZAL010000102">
    <property type="protein sequence ID" value="NLE31163.1"/>
    <property type="molecule type" value="Genomic_DNA"/>
</dbReference>
<dbReference type="InterPro" id="IPR013783">
    <property type="entry name" value="Ig-like_fold"/>
</dbReference>
<feature type="transmembrane region" description="Helical" evidence="1">
    <location>
        <begin position="280"/>
        <end position="301"/>
    </location>
</feature>
<evidence type="ECO:0000313" key="2">
    <source>
        <dbReference type="EMBL" id="NLE31163.1"/>
    </source>
</evidence>
<feature type="transmembrane region" description="Helical" evidence="1">
    <location>
        <begin position="40"/>
        <end position="61"/>
    </location>
</feature>
<sequence length="305" mass="33332">MAKKKESNKSASKYIENDSMRNKVEIKQPISPTQERVSRLVGSLFIGLGVLLLAFGVFSYIKFREEPLLDPNLEAPKLEESTTITNGDTLKIKGNASGYDNVFVYVNEEKVGEAKVEDSKFSYDYKVEDEGEYSISIAGVKGFPNRKISSKSDLMSSVVDRTGPDAQSVTFKYGEETNKDTFILVGTTESNASVVVKRGTESFDGLADKDGNFRIEGIALDEGKNVFAINIKDLAGNEITLDEKVKVTYSPTGSVNGDAVVDENIPQAAGTFDELIGNNLMMIFGLLALFAFVGSSTVSYLKNKR</sequence>
<name>A0A847ET81_9BACT</name>
<organism evidence="2 3">
    <name type="scientific">Candidatus Dojkabacteria bacterium</name>
    <dbReference type="NCBI Taxonomy" id="2099670"/>
    <lineage>
        <taxon>Bacteria</taxon>
        <taxon>Candidatus Dojkabacteria</taxon>
    </lineage>
</organism>
<gene>
    <name evidence="2" type="ORF">GX618_02725</name>
</gene>
<evidence type="ECO:0000256" key="1">
    <source>
        <dbReference type="SAM" id="Phobius"/>
    </source>
</evidence>
<keyword evidence="1" id="KW-0472">Membrane</keyword>
<keyword evidence="1" id="KW-0812">Transmembrane</keyword>
<dbReference type="AlphaFoldDB" id="A0A847ET81"/>
<dbReference type="Pfam" id="PF09136">
    <property type="entry name" value="Glucodextran_B"/>
    <property type="match status" value="1"/>
</dbReference>
<comment type="caution">
    <text evidence="2">The sequence shown here is derived from an EMBL/GenBank/DDBJ whole genome shotgun (WGS) entry which is preliminary data.</text>
</comment>
<dbReference type="Proteomes" id="UP000554004">
    <property type="component" value="Unassembled WGS sequence"/>
</dbReference>
<proteinExistence type="predicted"/>